<proteinExistence type="predicted"/>
<evidence type="ECO:0000313" key="1">
    <source>
        <dbReference type="EMBL" id="KAI0049291.1"/>
    </source>
</evidence>
<reference evidence="1" key="2">
    <citation type="journal article" date="2022" name="New Phytol.">
        <title>Evolutionary transition to the ectomycorrhizal habit in the genomes of a hyperdiverse lineage of mushroom-forming fungi.</title>
        <authorList>
            <person name="Looney B."/>
            <person name="Miyauchi S."/>
            <person name="Morin E."/>
            <person name="Drula E."/>
            <person name="Courty P.E."/>
            <person name="Kohler A."/>
            <person name="Kuo A."/>
            <person name="LaButti K."/>
            <person name="Pangilinan J."/>
            <person name="Lipzen A."/>
            <person name="Riley R."/>
            <person name="Andreopoulos W."/>
            <person name="He G."/>
            <person name="Johnson J."/>
            <person name="Nolan M."/>
            <person name="Tritt A."/>
            <person name="Barry K.W."/>
            <person name="Grigoriev I.V."/>
            <person name="Nagy L.G."/>
            <person name="Hibbett D."/>
            <person name="Henrissat B."/>
            <person name="Matheny P.B."/>
            <person name="Labbe J."/>
            <person name="Martin F.M."/>
        </authorList>
    </citation>
    <scope>NUCLEOTIDE SEQUENCE</scope>
    <source>
        <strain evidence="1">FP105234-sp</strain>
    </source>
</reference>
<dbReference type="EMBL" id="MU275875">
    <property type="protein sequence ID" value="KAI0049291.1"/>
    <property type="molecule type" value="Genomic_DNA"/>
</dbReference>
<sequence>MAFDDQTVQFRDLVGQKRKEAPDLKRRKLNRPPRHVPGDPHVEGGLPFLQEYMREAHNILNHINTLTRMLANIRRPYLDVHARLPPLSRQDARTLDLSAGDQTWADIRHLTNEERDQIDLQARIILSRCADRVKDLEALERLDPSGRAELAAKDTNPILRLLPARLKQDSASTISDFVAAHNSGVTWYLTRRLTEASQSQKELQEERVRRQTERTHTLGSGAAREALYMNMAEEEKTEGGGGGSSWLENASSSLASSWAFAGPSPTAPTYAPLPPDELSSDDDDVELTASQIQQFESENAQILQSVEDSLASVQQAEARLLEISALQMELVAQLTRQTEVTDQLYEDAIASSEYVEKGNVQLREARRRARDGRKWILLFLIGASLSLLFLHYY</sequence>
<accession>A0ACB8S0B4</accession>
<gene>
    <name evidence="1" type="ORF">FA95DRAFT_1538576</name>
</gene>
<comment type="caution">
    <text evidence="1">The sequence shown here is derived from an EMBL/GenBank/DDBJ whole genome shotgun (WGS) entry which is preliminary data.</text>
</comment>
<name>A0ACB8S0B4_9AGAM</name>
<organism evidence="1 2">
    <name type="scientific">Auriscalpium vulgare</name>
    <dbReference type="NCBI Taxonomy" id="40419"/>
    <lineage>
        <taxon>Eukaryota</taxon>
        <taxon>Fungi</taxon>
        <taxon>Dikarya</taxon>
        <taxon>Basidiomycota</taxon>
        <taxon>Agaricomycotina</taxon>
        <taxon>Agaricomycetes</taxon>
        <taxon>Russulales</taxon>
        <taxon>Auriscalpiaceae</taxon>
        <taxon>Auriscalpium</taxon>
    </lineage>
</organism>
<keyword evidence="2" id="KW-1185">Reference proteome</keyword>
<evidence type="ECO:0000313" key="2">
    <source>
        <dbReference type="Proteomes" id="UP000814033"/>
    </source>
</evidence>
<protein>
    <submittedName>
        <fullName evidence="1">Uncharacterized protein</fullName>
    </submittedName>
</protein>
<reference evidence="1" key="1">
    <citation type="submission" date="2021-02" db="EMBL/GenBank/DDBJ databases">
        <authorList>
            <consortium name="DOE Joint Genome Institute"/>
            <person name="Ahrendt S."/>
            <person name="Looney B.P."/>
            <person name="Miyauchi S."/>
            <person name="Morin E."/>
            <person name="Drula E."/>
            <person name="Courty P.E."/>
            <person name="Chicoki N."/>
            <person name="Fauchery L."/>
            <person name="Kohler A."/>
            <person name="Kuo A."/>
            <person name="Labutti K."/>
            <person name="Pangilinan J."/>
            <person name="Lipzen A."/>
            <person name="Riley R."/>
            <person name="Andreopoulos W."/>
            <person name="He G."/>
            <person name="Johnson J."/>
            <person name="Barry K.W."/>
            <person name="Grigoriev I.V."/>
            <person name="Nagy L."/>
            <person name="Hibbett D."/>
            <person name="Henrissat B."/>
            <person name="Matheny P.B."/>
            <person name="Labbe J."/>
            <person name="Martin F."/>
        </authorList>
    </citation>
    <scope>NUCLEOTIDE SEQUENCE</scope>
    <source>
        <strain evidence="1">FP105234-sp</strain>
    </source>
</reference>
<dbReference type="Proteomes" id="UP000814033">
    <property type="component" value="Unassembled WGS sequence"/>
</dbReference>